<name>A0A1T4QPB1_9FIRM</name>
<gene>
    <name evidence="7" type="ORF">SAMN02745885_01745</name>
</gene>
<comment type="subcellular location">
    <subcellularLocation>
        <location evidence="1">Cell membrane</location>
        <topology evidence="1">Multi-pass membrane protein</topology>
    </subcellularLocation>
</comment>
<evidence type="ECO:0000256" key="2">
    <source>
        <dbReference type="ARBA" id="ARBA00022475"/>
    </source>
</evidence>
<evidence type="ECO:0000313" key="7">
    <source>
        <dbReference type="EMBL" id="SKA05600.1"/>
    </source>
</evidence>
<dbReference type="InterPro" id="IPR003339">
    <property type="entry name" value="ABC/ECF_trnsptr_transmembrane"/>
</dbReference>
<proteinExistence type="predicted"/>
<dbReference type="InterPro" id="IPR052770">
    <property type="entry name" value="Cobalt_transport_CbiQ"/>
</dbReference>
<evidence type="ECO:0000256" key="4">
    <source>
        <dbReference type="ARBA" id="ARBA00022989"/>
    </source>
</evidence>
<protein>
    <submittedName>
        <fullName evidence="7">Cobalt/nickel transport system permease protein</fullName>
    </submittedName>
</protein>
<keyword evidence="2" id="KW-1003">Cell membrane</keyword>
<dbReference type="CDD" id="cd16914">
    <property type="entry name" value="EcfT"/>
    <property type="match status" value="1"/>
</dbReference>
<sequence length="265" mass="29748">MFNIDQFAYNNRLRHVHPLEKLLLTGLTMGAVLSHPQPVVTGLVLLIMNGILWGRAGIPLRYLVRLLLLPFSFLLLSAWTILLSLSTEPVSGIITWKIGPLFAGIDWRQLGLALRVILQALAAVSCLYFLILTTPMVEILGILRRLQIPPLLLELMGLVYRFIFVLAETAVQIQISQASRWGYASLGNSYRSLGQLITALLFKSQQRSRQLYQALEARGYQGELRVLEPEYHWSGANLALIALVQMVLWFMALNGGGEKIVIFHS</sequence>
<dbReference type="OrthoDB" id="9815246at2"/>
<evidence type="ECO:0000256" key="1">
    <source>
        <dbReference type="ARBA" id="ARBA00004651"/>
    </source>
</evidence>
<keyword evidence="3 6" id="KW-0812">Transmembrane</keyword>
<dbReference type="NCBIfam" id="TIGR02454">
    <property type="entry name" value="ECF_T_CbiQ"/>
    <property type="match status" value="1"/>
</dbReference>
<dbReference type="RefSeq" id="WP_078665787.1">
    <property type="nucleotide sequence ID" value="NZ_FUXM01000020.1"/>
</dbReference>
<reference evidence="8" key="1">
    <citation type="submission" date="2017-02" db="EMBL/GenBank/DDBJ databases">
        <authorList>
            <person name="Varghese N."/>
            <person name="Submissions S."/>
        </authorList>
    </citation>
    <scope>NUCLEOTIDE SEQUENCE [LARGE SCALE GENOMIC DNA]</scope>
    <source>
        <strain evidence="8">DSM 16521</strain>
    </source>
</reference>
<organism evidence="7 8">
    <name type="scientific">Carboxydocella sporoproducens DSM 16521</name>
    <dbReference type="NCBI Taxonomy" id="1121270"/>
    <lineage>
        <taxon>Bacteria</taxon>
        <taxon>Bacillati</taxon>
        <taxon>Bacillota</taxon>
        <taxon>Clostridia</taxon>
        <taxon>Eubacteriales</taxon>
        <taxon>Clostridiales Family XVI. Incertae Sedis</taxon>
        <taxon>Carboxydocella</taxon>
    </lineage>
</organism>
<feature type="transmembrane region" description="Helical" evidence="6">
    <location>
        <begin position="116"/>
        <end position="143"/>
    </location>
</feature>
<evidence type="ECO:0000256" key="3">
    <source>
        <dbReference type="ARBA" id="ARBA00022692"/>
    </source>
</evidence>
<evidence type="ECO:0000256" key="5">
    <source>
        <dbReference type="ARBA" id="ARBA00023136"/>
    </source>
</evidence>
<keyword evidence="5 6" id="KW-0472">Membrane</keyword>
<accession>A0A1T4QPB1</accession>
<feature type="transmembrane region" description="Helical" evidence="6">
    <location>
        <begin position="231"/>
        <end position="253"/>
    </location>
</feature>
<keyword evidence="8" id="KW-1185">Reference proteome</keyword>
<dbReference type="GO" id="GO:0006824">
    <property type="term" value="P:cobalt ion transport"/>
    <property type="evidence" value="ECO:0007669"/>
    <property type="project" value="InterPro"/>
</dbReference>
<evidence type="ECO:0000313" key="8">
    <source>
        <dbReference type="Proteomes" id="UP000189933"/>
    </source>
</evidence>
<dbReference type="PANTHER" id="PTHR43723:SF1">
    <property type="entry name" value="COBALT TRANSPORT PROTEIN CBIQ"/>
    <property type="match status" value="1"/>
</dbReference>
<dbReference type="AlphaFoldDB" id="A0A1T4QPB1"/>
<dbReference type="PANTHER" id="PTHR43723">
    <property type="entry name" value="COBALT TRANSPORT PROTEIN CBIQ"/>
    <property type="match status" value="1"/>
</dbReference>
<dbReference type="EMBL" id="FUXM01000020">
    <property type="protein sequence ID" value="SKA05600.1"/>
    <property type="molecule type" value="Genomic_DNA"/>
</dbReference>
<keyword evidence="4 6" id="KW-1133">Transmembrane helix</keyword>
<feature type="transmembrane region" description="Helical" evidence="6">
    <location>
        <begin position="37"/>
        <end position="54"/>
    </location>
</feature>
<evidence type="ECO:0000256" key="6">
    <source>
        <dbReference type="SAM" id="Phobius"/>
    </source>
</evidence>
<dbReference type="InterPro" id="IPR012809">
    <property type="entry name" value="ECF_CbiQ"/>
</dbReference>
<dbReference type="GO" id="GO:0043190">
    <property type="term" value="C:ATP-binding cassette (ABC) transporter complex"/>
    <property type="evidence" value="ECO:0007669"/>
    <property type="project" value="InterPro"/>
</dbReference>
<dbReference type="Pfam" id="PF02361">
    <property type="entry name" value="CbiQ"/>
    <property type="match status" value="1"/>
</dbReference>
<feature type="transmembrane region" description="Helical" evidence="6">
    <location>
        <begin position="66"/>
        <end position="85"/>
    </location>
</feature>
<dbReference type="Proteomes" id="UP000189933">
    <property type="component" value="Unassembled WGS sequence"/>
</dbReference>